<feature type="transmembrane region" description="Helical" evidence="1">
    <location>
        <begin position="158"/>
        <end position="182"/>
    </location>
</feature>
<dbReference type="RefSeq" id="WP_377285135.1">
    <property type="nucleotide sequence ID" value="NZ_JBHSBM010000008.1"/>
</dbReference>
<gene>
    <name evidence="2" type="ORF">ACFOWE_02690</name>
</gene>
<dbReference type="Proteomes" id="UP001595850">
    <property type="component" value="Unassembled WGS sequence"/>
</dbReference>
<organism evidence="2 3">
    <name type="scientific">Planomonospora corallina</name>
    <dbReference type="NCBI Taxonomy" id="1806052"/>
    <lineage>
        <taxon>Bacteria</taxon>
        <taxon>Bacillati</taxon>
        <taxon>Actinomycetota</taxon>
        <taxon>Actinomycetes</taxon>
        <taxon>Streptosporangiales</taxon>
        <taxon>Streptosporangiaceae</taxon>
        <taxon>Planomonospora</taxon>
    </lineage>
</organism>
<keyword evidence="1" id="KW-0812">Transmembrane</keyword>
<name>A0ABV8HZ31_9ACTN</name>
<feature type="transmembrane region" description="Helical" evidence="1">
    <location>
        <begin position="194"/>
        <end position="212"/>
    </location>
</feature>
<protein>
    <submittedName>
        <fullName evidence="2">DUF2306 domain-containing protein</fullName>
    </submittedName>
</protein>
<sequence length="226" mass="25721">MALDTREITRPAAPPSAQVPWWRRPWIVPLALIVVAYLVFQIRPYVPEETAPLPAHDGFPMYYPLLVVHMIGGTLAMLTVILQVWPRIRIRHPAVHRISGRVYVVSALVSAVIGLVIVRFAPVVGQIGVTCSTLLWFGFTVAGFVWARKRNWELHRRFMLYSFAIVMNNVWGVLIVNTIMALGIEVDFNYLLEGARWIGWVANLMLVQWWLYRTAGRPLGLPGRGR</sequence>
<feature type="transmembrane region" description="Helical" evidence="1">
    <location>
        <begin position="102"/>
        <end position="121"/>
    </location>
</feature>
<evidence type="ECO:0000256" key="1">
    <source>
        <dbReference type="SAM" id="Phobius"/>
    </source>
</evidence>
<keyword evidence="1" id="KW-0472">Membrane</keyword>
<keyword evidence="1" id="KW-1133">Transmembrane helix</keyword>
<dbReference type="Pfam" id="PF10067">
    <property type="entry name" value="DUF2306"/>
    <property type="match status" value="1"/>
</dbReference>
<proteinExistence type="predicted"/>
<feature type="transmembrane region" description="Helical" evidence="1">
    <location>
        <begin position="62"/>
        <end position="82"/>
    </location>
</feature>
<dbReference type="InterPro" id="IPR018750">
    <property type="entry name" value="DUF2306_membrane"/>
</dbReference>
<accession>A0ABV8HZ31</accession>
<dbReference type="EMBL" id="JBHSBM010000008">
    <property type="protein sequence ID" value="MFC4057183.1"/>
    <property type="molecule type" value="Genomic_DNA"/>
</dbReference>
<feature type="transmembrane region" description="Helical" evidence="1">
    <location>
        <begin position="26"/>
        <end position="42"/>
    </location>
</feature>
<feature type="transmembrane region" description="Helical" evidence="1">
    <location>
        <begin position="127"/>
        <end position="146"/>
    </location>
</feature>
<comment type="caution">
    <text evidence="2">The sequence shown here is derived from an EMBL/GenBank/DDBJ whole genome shotgun (WGS) entry which is preliminary data.</text>
</comment>
<keyword evidence="3" id="KW-1185">Reference proteome</keyword>
<evidence type="ECO:0000313" key="2">
    <source>
        <dbReference type="EMBL" id="MFC4057183.1"/>
    </source>
</evidence>
<reference evidence="3" key="1">
    <citation type="journal article" date="2019" name="Int. J. Syst. Evol. Microbiol.">
        <title>The Global Catalogue of Microorganisms (GCM) 10K type strain sequencing project: providing services to taxonomists for standard genome sequencing and annotation.</title>
        <authorList>
            <consortium name="The Broad Institute Genomics Platform"/>
            <consortium name="The Broad Institute Genome Sequencing Center for Infectious Disease"/>
            <person name="Wu L."/>
            <person name="Ma J."/>
        </authorList>
    </citation>
    <scope>NUCLEOTIDE SEQUENCE [LARGE SCALE GENOMIC DNA]</scope>
    <source>
        <strain evidence="3">TBRC 4489</strain>
    </source>
</reference>
<evidence type="ECO:0000313" key="3">
    <source>
        <dbReference type="Proteomes" id="UP001595850"/>
    </source>
</evidence>